<organism evidence="2 3">
    <name type="scientific">Glomus cerebriforme</name>
    <dbReference type="NCBI Taxonomy" id="658196"/>
    <lineage>
        <taxon>Eukaryota</taxon>
        <taxon>Fungi</taxon>
        <taxon>Fungi incertae sedis</taxon>
        <taxon>Mucoromycota</taxon>
        <taxon>Glomeromycotina</taxon>
        <taxon>Glomeromycetes</taxon>
        <taxon>Glomerales</taxon>
        <taxon>Glomeraceae</taxon>
        <taxon>Glomus</taxon>
    </lineage>
</organism>
<evidence type="ECO:0000256" key="1">
    <source>
        <dbReference type="SAM" id="MobiDB-lite"/>
    </source>
</evidence>
<name>A0A397TP65_9GLOM</name>
<dbReference type="STRING" id="658196.A0A397TP65"/>
<protein>
    <submittedName>
        <fullName evidence="2">Uncharacterized protein</fullName>
    </submittedName>
</protein>
<accession>A0A397TP65</accession>
<feature type="region of interest" description="Disordered" evidence="1">
    <location>
        <begin position="64"/>
        <end position="139"/>
    </location>
</feature>
<dbReference type="OrthoDB" id="2246292at2759"/>
<dbReference type="EMBL" id="QKYT01000006">
    <property type="protein sequence ID" value="RIA99229.1"/>
    <property type="molecule type" value="Genomic_DNA"/>
</dbReference>
<dbReference type="Proteomes" id="UP000265703">
    <property type="component" value="Unassembled WGS sequence"/>
</dbReference>
<gene>
    <name evidence="2" type="ORF">C1645_476989</name>
</gene>
<dbReference type="AlphaFoldDB" id="A0A397TP65"/>
<comment type="caution">
    <text evidence="2">The sequence shown here is derived from an EMBL/GenBank/DDBJ whole genome shotgun (WGS) entry which is preliminary data.</text>
</comment>
<evidence type="ECO:0000313" key="2">
    <source>
        <dbReference type="EMBL" id="RIA99229.1"/>
    </source>
</evidence>
<sequence>MANRPIITNGTPPLNNDHGMLNPQMVSHHQPQVNGNMYNNIREPQHPGYPPIQPIQPNNSGYIHSSEAGPQRRVSDPNMHPHNVISGSRNIPHGYVNGTMEEHPPPPSQPPRHSINSLNSSPSLLPTHSSANNQHPSQRYVSLSNSLPANQYLLLQRDVSLPNVLT</sequence>
<feature type="compositionally biased region" description="Low complexity" evidence="1">
    <location>
        <begin position="111"/>
        <end position="130"/>
    </location>
</feature>
<proteinExistence type="predicted"/>
<evidence type="ECO:0000313" key="3">
    <source>
        <dbReference type="Proteomes" id="UP000265703"/>
    </source>
</evidence>
<reference evidence="2 3" key="1">
    <citation type="submission" date="2018-06" db="EMBL/GenBank/DDBJ databases">
        <title>Comparative genomics reveals the genomic features of Rhizophagus irregularis, R. cerebriforme, R. diaphanum and Gigaspora rosea, and their symbiotic lifestyle signature.</title>
        <authorList>
            <person name="Morin E."/>
            <person name="San Clemente H."/>
            <person name="Chen E.C.H."/>
            <person name="De La Providencia I."/>
            <person name="Hainaut M."/>
            <person name="Kuo A."/>
            <person name="Kohler A."/>
            <person name="Murat C."/>
            <person name="Tang N."/>
            <person name="Roy S."/>
            <person name="Loubradou J."/>
            <person name="Henrissat B."/>
            <person name="Grigoriev I.V."/>
            <person name="Corradi N."/>
            <person name="Roux C."/>
            <person name="Martin F.M."/>
        </authorList>
    </citation>
    <scope>NUCLEOTIDE SEQUENCE [LARGE SCALE GENOMIC DNA]</scope>
    <source>
        <strain evidence="2 3">DAOM 227022</strain>
    </source>
</reference>
<keyword evidence="3" id="KW-1185">Reference proteome</keyword>